<reference evidence="3" key="1">
    <citation type="journal article" date="2018" name="BMC Genomics">
        <title>Comparative genomics of the wheat fungal pathogen Pyrenophora tritici-repentis reveals chromosomal variations and genome plasticity.</title>
        <authorList>
            <person name="Moolhuijzen P."/>
            <person name="See P.T."/>
            <person name="Hane J.K."/>
            <person name="Shi G."/>
            <person name="Liu Z."/>
            <person name="Oliver R.P."/>
            <person name="Moffat C.S."/>
        </authorList>
    </citation>
    <scope>NUCLEOTIDE SEQUENCE [LARGE SCALE GENOMIC DNA]</scope>
    <source>
        <strain evidence="3">M4</strain>
    </source>
</reference>
<dbReference type="GO" id="GO:0016740">
    <property type="term" value="F:transferase activity"/>
    <property type="evidence" value="ECO:0007669"/>
    <property type="project" value="UniProtKB-KW"/>
</dbReference>
<dbReference type="EMBL" id="NRDI02000001">
    <property type="protein sequence ID" value="KAI1519867.1"/>
    <property type="molecule type" value="Genomic_DNA"/>
</dbReference>
<sequence>MRRRHNITLATLVCLGTTYLVGQHRHDLQGAYETHSLYSNIPNENGIEVLPSDLQPDAQAGGGFHVSGNDISNKASPNDLSLPIGDTPLPVTGESVGNLKKGSLSPEGSLSAGGDENQPSTEREFPFQQDLDLELPTATLHPFKAYKPHNYKANPAAKYAYATFLATRNPSLKDPYFLAIHSLIYRLLWSPKSGTRTYPFIVFVADFVTPEQRALLSGAGALVRELAPLEWSPKVSGVQKRWKDLFAKLNMWKETEFERILFLDADAFPLANLDQMFDLAPVRDCVPEKLHLDDFLADGPVCEPYIFAGVPQDPLGPVKSNLNVGSMVFTPSLRMYARLQQNYVKTDKYDSLMAEQAFLNWQFNPEGAYPGTPLERMWGGFFPTEEEGDGRLKVVHEKIWMTEGGWLKDEWESGWRNMMKFYSSKDFRVARELDGVGSEVM</sequence>
<feature type="signal peptide" evidence="2">
    <location>
        <begin position="1"/>
        <end position="22"/>
    </location>
</feature>
<keyword evidence="2" id="KW-0732">Signal</keyword>
<feature type="compositionally biased region" description="Polar residues" evidence="1">
    <location>
        <begin position="69"/>
        <end position="79"/>
    </location>
</feature>
<feature type="chain" id="PRO_5042701236" evidence="2">
    <location>
        <begin position="23"/>
        <end position="441"/>
    </location>
</feature>
<evidence type="ECO:0000313" key="6">
    <source>
        <dbReference type="Proteomes" id="UP000249757"/>
    </source>
</evidence>
<keyword evidence="6" id="KW-1185">Reference proteome</keyword>
<organism evidence="3 5">
    <name type="scientific">Pyrenophora tritici-repentis</name>
    <dbReference type="NCBI Taxonomy" id="45151"/>
    <lineage>
        <taxon>Eukaryota</taxon>
        <taxon>Fungi</taxon>
        <taxon>Dikarya</taxon>
        <taxon>Ascomycota</taxon>
        <taxon>Pezizomycotina</taxon>
        <taxon>Dothideomycetes</taxon>
        <taxon>Pleosporomycetidae</taxon>
        <taxon>Pleosporales</taxon>
        <taxon>Pleosporineae</taxon>
        <taxon>Pleosporaceae</taxon>
        <taxon>Pyrenophora</taxon>
    </lineage>
</organism>
<dbReference type="Proteomes" id="UP000249757">
    <property type="component" value="Unassembled WGS sequence"/>
</dbReference>
<protein>
    <submittedName>
        <fullName evidence="3">Alpha-N-acetylglucosamine transferase</fullName>
    </submittedName>
</protein>
<keyword evidence="3" id="KW-0808">Transferase</keyword>
<feature type="region of interest" description="Disordered" evidence="1">
    <location>
        <begin position="55"/>
        <end position="124"/>
    </location>
</feature>
<evidence type="ECO:0000256" key="2">
    <source>
        <dbReference type="SAM" id="SignalP"/>
    </source>
</evidence>
<proteinExistence type="predicted"/>
<evidence type="ECO:0000313" key="4">
    <source>
        <dbReference type="EMBL" id="KAI1519867.1"/>
    </source>
</evidence>
<dbReference type="EMBL" id="NQIK02000001">
    <property type="protein sequence ID" value="KAF7576009.1"/>
    <property type="molecule type" value="Genomic_DNA"/>
</dbReference>
<gene>
    <name evidence="4" type="ORF">Ptr86124_000235</name>
    <name evidence="3" type="ORF">PtrM4_002490</name>
</gene>
<dbReference type="InterPro" id="IPR050587">
    <property type="entry name" value="GNT1/Glycosyltrans_8"/>
</dbReference>
<evidence type="ECO:0000313" key="3">
    <source>
        <dbReference type="EMBL" id="KAF7576009.1"/>
    </source>
</evidence>
<dbReference type="OrthoDB" id="2014201at2759"/>
<dbReference type="Proteomes" id="UP000245464">
    <property type="component" value="Chromosome 1"/>
</dbReference>
<dbReference type="InterPro" id="IPR029044">
    <property type="entry name" value="Nucleotide-diphossugar_trans"/>
</dbReference>
<evidence type="ECO:0000313" key="5">
    <source>
        <dbReference type="Proteomes" id="UP000245464"/>
    </source>
</evidence>
<reference evidence="6" key="4">
    <citation type="journal article" date="2022" name="Microb. Genom.">
        <title>A global pangenome for the wheat fungal pathogen Pyrenophora tritici-repentis and prediction of effector protein structural homology.</title>
        <authorList>
            <person name="Moolhuijzen P.M."/>
            <person name="See P.T."/>
            <person name="Shi G."/>
            <person name="Powell H.R."/>
            <person name="Cockram J."/>
            <person name="Jorgensen L.N."/>
            <person name="Benslimane H."/>
            <person name="Strelkov S.E."/>
            <person name="Turner J."/>
            <person name="Liu Z."/>
            <person name="Moffat C.S."/>
        </authorList>
    </citation>
    <scope>NUCLEOTIDE SEQUENCE [LARGE SCALE GENOMIC DNA]</scope>
</reference>
<dbReference type="SUPFAM" id="SSF53448">
    <property type="entry name" value="Nucleotide-diphospho-sugar transferases"/>
    <property type="match status" value="1"/>
</dbReference>
<reference evidence="4" key="2">
    <citation type="submission" date="2021-05" db="EMBL/GenBank/DDBJ databases">
        <authorList>
            <person name="Moolhuijzen P.M."/>
            <person name="Moffat C.S."/>
        </authorList>
    </citation>
    <scope>NUCLEOTIDE SEQUENCE</scope>
    <source>
        <strain evidence="4">86-124</strain>
    </source>
</reference>
<comment type="caution">
    <text evidence="3">The sequence shown here is derived from an EMBL/GenBank/DDBJ whole genome shotgun (WGS) entry which is preliminary data.</text>
</comment>
<dbReference type="PANTHER" id="PTHR11183">
    <property type="entry name" value="GLYCOGENIN SUBFAMILY MEMBER"/>
    <property type="match status" value="1"/>
</dbReference>
<reference evidence="4" key="3">
    <citation type="journal article" date="2022" name="bioRxiv">
        <title>A global pangenome for the wheat fungal pathogen Pyrenophora tritici-repentis and prediction of effector protein structural homology.</title>
        <authorList>
            <person name="Moolhuijzen P."/>
            <person name="See P.T."/>
            <person name="Shi G."/>
            <person name="Powell H.R."/>
            <person name="Cockram J."/>
            <person name="Jorgensen L.N."/>
            <person name="Benslimane H."/>
            <person name="Strelkov S.E."/>
            <person name="Turner J."/>
            <person name="Liu Z."/>
            <person name="Moffat C.S."/>
        </authorList>
    </citation>
    <scope>NUCLEOTIDE SEQUENCE</scope>
    <source>
        <strain evidence="4">86-124</strain>
    </source>
</reference>
<name>A0A2W1GTA5_9PLEO</name>
<dbReference type="Gene3D" id="3.90.550.10">
    <property type="entry name" value="Spore Coat Polysaccharide Biosynthesis Protein SpsA, Chain A"/>
    <property type="match status" value="1"/>
</dbReference>
<evidence type="ECO:0000256" key="1">
    <source>
        <dbReference type="SAM" id="MobiDB-lite"/>
    </source>
</evidence>
<accession>A0A2W1GTA5</accession>
<dbReference type="AlphaFoldDB" id="A0A2W1GTA5"/>